<proteinExistence type="inferred from homology"/>
<evidence type="ECO:0000313" key="4">
    <source>
        <dbReference type="EMBL" id="KKM63655.1"/>
    </source>
</evidence>
<dbReference type="PRINTS" id="PR00080">
    <property type="entry name" value="SDRFAMILY"/>
</dbReference>
<dbReference type="EMBL" id="LAZR01011059">
    <property type="protein sequence ID" value="KKM63655.1"/>
    <property type="molecule type" value="Genomic_DNA"/>
</dbReference>
<evidence type="ECO:0000256" key="2">
    <source>
        <dbReference type="ARBA" id="ARBA00023002"/>
    </source>
</evidence>
<dbReference type="InterPro" id="IPR002347">
    <property type="entry name" value="SDR_fam"/>
</dbReference>
<dbReference type="Gene3D" id="3.40.50.720">
    <property type="entry name" value="NAD(P)-binding Rossmann-like Domain"/>
    <property type="match status" value="1"/>
</dbReference>
<dbReference type="SUPFAM" id="SSF51735">
    <property type="entry name" value="NAD(P)-binding Rossmann-fold domains"/>
    <property type="match status" value="1"/>
</dbReference>
<dbReference type="InterPro" id="IPR057326">
    <property type="entry name" value="KR_dom"/>
</dbReference>
<dbReference type="GO" id="GO:0016491">
    <property type="term" value="F:oxidoreductase activity"/>
    <property type="evidence" value="ECO:0007669"/>
    <property type="project" value="UniProtKB-KW"/>
</dbReference>
<dbReference type="Pfam" id="PF00106">
    <property type="entry name" value="adh_short"/>
    <property type="match status" value="1"/>
</dbReference>
<name>A0A0F9LH87_9ZZZZ</name>
<comment type="caution">
    <text evidence="4">The sequence shown here is derived from an EMBL/GenBank/DDBJ whole genome shotgun (WGS) entry which is preliminary data.</text>
</comment>
<dbReference type="PANTHER" id="PTHR45024:SF2">
    <property type="entry name" value="SCP2 DOMAIN-CONTAINING PROTEIN"/>
    <property type="match status" value="1"/>
</dbReference>
<dbReference type="CDD" id="cd05353">
    <property type="entry name" value="hydroxyacyl-CoA-like_DH_SDR_c-like"/>
    <property type="match status" value="1"/>
</dbReference>
<comment type="similarity">
    <text evidence="1">Belongs to the short-chain dehydrogenases/reductases (SDR) family.</text>
</comment>
<dbReference type="SMART" id="SM00822">
    <property type="entry name" value="PKS_KR"/>
    <property type="match status" value="1"/>
</dbReference>
<gene>
    <name evidence="4" type="ORF">LCGC14_1509260</name>
</gene>
<keyword evidence="2" id="KW-0560">Oxidoreductase</keyword>
<evidence type="ECO:0000256" key="1">
    <source>
        <dbReference type="ARBA" id="ARBA00006484"/>
    </source>
</evidence>
<dbReference type="AlphaFoldDB" id="A0A0F9LH87"/>
<sequence>MSEVRFDGRVAIVTGAGGGLGRAHALLLASRGAKVVVNDLGGARDGTGGGSAMADKVAEEIRAAGGEATPNYDGVDTAEGGEAIVKTALDAYGKVDILINNAGILRDRAFHNLTEEDWEKVLAVHLKGAFCVTQPAFRVMRQNKYGRIVFTTSAAGLYGNFGQTNYGSAKLALVGLMNTLKIEGQKYNILANTIAPLAGSRLTEDVLPTPVVEALKPELVSPIAAYLCSEECTETGSVWVAGGGYFSRAAIVEGKGVALDPSGEISLEQIRDNWGKIKEMSGAEEFANANAEGMSRIFPNLQRGAPAQ</sequence>
<feature type="domain" description="Ketoreductase" evidence="3">
    <location>
        <begin position="9"/>
        <end position="200"/>
    </location>
</feature>
<reference evidence="4" key="1">
    <citation type="journal article" date="2015" name="Nature">
        <title>Complex archaea that bridge the gap between prokaryotes and eukaryotes.</title>
        <authorList>
            <person name="Spang A."/>
            <person name="Saw J.H."/>
            <person name="Jorgensen S.L."/>
            <person name="Zaremba-Niedzwiedzka K."/>
            <person name="Martijn J."/>
            <person name="Lind A.E."/>
            <person name="van Eijk R."/>
            <person name="Schleper C."/>
            <person name="Guy L."/>
            <person name="Ettema T.J."/>
        </authorList>
    </citation>
    <scope>NUCLEOTIDE SEQUENCE</scope>
</reference>
<dbReference type="PRINTS" id="PR00081">
    <property type="entry name" value="GDHRDH"/>
</dbReference>
<dbReference type="InterPro" id="IPR051687">
    <property type="entry name" value="Peroxisomal_Beta-Oxidation"/>
</dbReference>
<protein>
    <recommendedName>
        <fullName evidence="3">Ketoreductase domain-containing protein</fullName>
    </recommendedName>
</protein>
<dbReference type="InterPro" id="IPR036291">
    <property type="entry name" value="NAD(P)-bd_dom_sf"/>
</dbReference>
<organism evidence="4">
    <name type="scientific">marine sediment metagenome</name>
    <dbReference type="NCBI Taxonomy" id="412755"/>
    <lineage>
        <taxon>unclassified sequences</taxon>
        <taxon>metagenomes</taxon>
        <taxon>ecological metagenomes</taxon>
    </lineage>
</organism>
<dbReference type="PANTHER" id="PTHR45024">
    <property type="entry name" value="DEHYDROGENASES, SHORT CHAIN"/>
    <property type="match status" value="1"/>
</dbReference>
<accession>A0A0F9LH87</accession>
<evidence type="ECO:0000259" key="3">
    <source>
        <dbReference type="SMART" id="SM00822"/>
    </source>
</evidence>